<evidence type="ECO:0000259" key="8">
    <source>
        <dbReference type="Pfam" id="PF19353"/>
    </source>
</evidence>
<dbReference type="PANTHER" id="PTHR21666:SF288">
    <property type="entry name" value="CELL DIVISION PROTEIN YTFB"/>
    <property type="match status" value="1"/>
</dbReference>
<evidence type="ECO:0000259" key="7">
    <source>
        <dbReference type="Pfam" id="PF01551"/>
    </source>
</evidence>
<dbReference type="CDD" id="cd12797">
    <property type="entry name" value="M23_peptidase"/>
    <property type="match status" value="1"/>
</dbReference>
<dbReference type="GO" id="GO:0004222">
    <property type="term" value="F:metalloendopeptidase activity"/>
    <property type="evidence" value="ECO:0007669"/>
    <property type="project" value="TreeGrafter"/>
</dbReference>
<keyword evidence="4" id="KW-0378">Hydrolase</keyword>
<dbReference type="PANTHER" id="PTHR21666">
    <property type="entry name" value="PEPTIDASE-RELATED"/>
    <property type="match status" value="1"/>
</dbReference>
<dbReference type="InterPro" id="IPR050570">
    <property type="entry name" value="Cell_wall_metabolism_enzyme"/>
</dbReference>
<dbReference type="SUPFAM" id="SSF51261">
    <property type="entry name" value="Duplicated hybrid motif"/>
    <property type="match status" value="1"/>
</dbReference>
<name>A0A3B0S740_9ZZZZ</name>
<dbReference type="GO" id="GO:0046872">
    <property type="term" value="F:metal ion binding"/>
    <property type="evidence" value="ECO:0007669"/>
    <property type="project" value="UniProtKB-KW"/>
</dbReference>
<dbReference type="InterPro" id="IPR016047">
    <property type="entry name" value="M23ase_b-sheet_dom"/>
</dbReference>
<evidence type="ECO:0000256" key="4">
    <source>
        <dbReference type="ARBA" id="ARBA00022801"/>
    </source>
</evidence>
<dbReference type="InterPro" id="IPR011055">
    <property type="entry name" value="Dup_hybrid_motif"/>
</dbReference>
<protein>
    <submittedName>
        <fullName evidence="9">Peptidase, M23/M37 family</fullName>
    </submittedName>
</protein>
<dbReference type="Pfam" id="PF19353">
    <property type="entry name" value="DUF5930"/>
    <property type="match status" value="1"/>
</dbReference>
<dbReference type="FunFam" id="2.70.70.10:FF:000006">
    <property type="entry name" value="M23 family peptidase"/>
    <property type="match status" value="1"/>
</dbReference>
<organism evidence="9">
    <name type="scientific">hydrothermal vent metagenome</name>
    <dbReference type="NCBI Taxonomy" id="652676"/>
    <lineage>
        <taxon>unclassified sequences</taxon>
        <taxon>metagenomes</taxon>
        <taxon>ecological metagenomes</taxon>
    </lineage>
</organism>
<feature type="domain" description="M23ase beta-sheet core" evidence="7">
    <location>
        <begin position="331"/>
        <end position="425"/>
    </location>
</feature>
<dbReference type="Pfam" id="PF01551">
    <property type="entry name" value="Peptidase_M23"/>
    <property type="match status" value="1"/>
</dbReference>
<evidence type="ECO:0000256" key="2">
    <source>
        <dbReference type="ARBA" id="ARBA00022670"/>
    </source>
</evidence>
<accession>A0A3B0S740</accession>
<keyword evidence="5" id="KW-0862">Zinc</keyword>
<evidence type="ECO:0000313" key="9">
    <source>
        <dbReference type="EMBL" id="VAV92183.1"/>
    </source>
</evidence>
<dbReference type="Gene3D" id="2.70.70.10">
    <property type="entry name" value="Glucose Permease (Domain IIA)"/>
    <property type="match status" value="1"/>
</dbReference>
<keyword evidence="3" id="KW-0479">Metal-binding</keyword>
<sequence>MSRRSSKMKRVLSRLFKERQIYHRSDGVVHFISMSAKTQIALATVVLAALLWVAYSSVNVVFKEQIIVAKERERLVMQTNLSKRLHEAQKAYDDVNYLNNTIEREFDETMDDIWSRHRMLANMVERKAGIDQLLDTQAEGLSAAGGPNGQKPTNGNRIMIDIAPGEPTPRQNRMSVLRKEASAEAAIDKQKAAQDGLAAGAIESMEEAAADLYLEQMLLLASVEEKTANEIDELRRVIDSTGISPDALITPAKISNIVLAQGGPFINPTRDDGEPIKFFQHANRTAALIDELNAVETVLNHLPLSSPLTVARRYTSGFGIRRDPINGRHSSHYGIDFAAPWASPVTATAAGVVKFAGRRSGFGRVVEIDHGNGFVTRYAHMSKITVKARQKVKLHDKVGELGSSGRSTGPHVHYEIMFKKRHVNPRRFIEAGRYVFES</sequence>
<proteinExistence type="predicted"/>
<evidence type="ECO:0000256" key="6">
    <source>
        <dbReference type="ARBA" id="ARBA00023049"/>
    </source>
</evidence>
<gene>
    <name evidence="9" type="ORF">MNBD_ALPHA05-617</name>
</gene>
<evidence type="ECO:0000256" key="1">
    <source>
        <dbReference type="ARBA" id="ARBA00001947"/>
    </source>
</evidence>
<evidence type="ECO:0000256" key="3">
    <source>
        <dbReference type="ARBA" id="ARBA00022723"/>
    </source>
</evidence>
<keyword evidence="6" id="KW-0482">Metalloprotease</keyword>
<evidence type="ECO:0000256" key="5">
    <source>
        <dbReference type="ARBA" id="ARBA00022833"/>
    </source>
</evidence>
<feature type="domain" description="DUF5930" evidence="8">
    <location>
        <begin position="3"/>
        <end position="311"/>
    </location>
</feature>
<reference evidence="9" key="1">
    <citation type="submission" date="2018-06" db="EMBL/GenBank/DDBJ databases">
        <authorList>
            <person name="Zhirakovskaya E."/>
        </authorList>
    </citation>
    <scope>NUCLEOTIDE SEQUENCE</scope>
</reference>
<dbReference type="EMBL" id="UOEH01000082">
    <property type="protein sequence ID" value="VAV92183.1"/>
    <property type="molecule type" value="Genomic_DNA"/>
</dbReference>
<dbReference type="AlphaFoldDB" id="A0A3B0S740"/>
<dbReference type="GO" id="GO:0006508">
    <property type="term" value="P:proteolysis"/>
    <property type="evidence" value="ECO:0007669"/>
    <property type="project" value="UniProtKB-KW"/>
</dbReference>
<keyword evidence="2" id="KW-0645">Protease</keyword>
<comment type="cofactor">
    <cofactor evidence="1">
        <name>Zn(2+)</name>
        <dbReference type="ChEBI" id="CHEBI:29105"/>
    </cofactor>
</comment>
<dbReference type="InterPro" id="IPR045974">
    <property type="entry name" value="DUF5930"/>
</dbReference>